<evidence type="ECO:0000256" key="4">
    <source>
        <dbReference type="PROSITE-ProRule" id="PRU00335"/>
    </source>
</evidence>
<evidence type="ECO:0000313" key="7">
    <source>
        <dbReference type="Proteomes" id="UP000077381"/>
    </source>
</evidence>
<keyword evidence="7" id="KW-1185">Reference proteome</keyword>
<dbReference type="PANTHER" id="PTHR30055">
    <property type="entry name" value="HTH-TYPE TRANSCRIPTIONAL REGULATOR RUTR"/>
    <property type="match status" value="1"/>
</dbReference>
<feature type="domain" description="HTH tetR-type" evidence="5">
    <location>
        <begin position="7"/>
        <end position="67"/>
    </location>
</feature>
<dbReference type="SUPFAM" id="SSF46689">
    <property type="entry name" value="Homeodomain-like"/>
    <property type="match status" value="1"/>
</dbReference>
<keyword evidence="2 4" id="KW-0238">DNA-binding</keyword>
<keyword evidence="1" id="KW-0805">Transcription regulation</keyword>
<dbReference type="GO" id="GO:0003700">
    <property type="term" value="F:DNA-binding transcription factor activity"/>
    <property type="evidence" value="ECO:0007669"/>
    <property type="project" value="TreeGrafter"/>
</dbReference>
<evidence type="ECO:0000256" key="3">
    <source>
        <dbReference type="ARBA" id="ARBA00023163"/>
    </source>
</evidence>
<dbReference type="Gene3D" id="1.10.10.60">
    <property type="entry name" value="Homeodomain-like"/>
    <property type="match status" value="1"/>
</dbReference>
<keyword evidence="3" id="KW-0804">Transcription</keyword>
<dbReference type="GO" id="GO:0000976">
    <property type="term" value="F:transcription cis-regulatory region binding"/>
    <property type="evidence" value="ECO:0007669"/>
    <property type="project" value="TreeGrafter"/>
</dbReference>
<dbReference type="Proteomes" id="UP000077381">
    <property type="component" value="Unassembled WGS sequence"/>
</dbReference>
<evidence type="ECO:0000259" key="5">
    <source>
        <dbReference type="PROSITE" id="PS50977"/>
    </source>
</evidence>
<dbReference type="InterPro" id="IPR009057">
    <property type="entry name" value="Homeodomain-like_sf"/>
</dbReference>
<comment type="caution">
    <text evidence="6">The sequence shown here is derived from an EMBL/GenBank/DDBJ whole genome shotgun (WGS) entry which is preliminary data.</text>
</comment>
<gene>
    <name evidence="6" type="ORF">STSP_72300</name>
</gene>
<dbReference type="OrthoDB" id="5177743at2"/>
<evidence type="ECO:0000256" key="1">
    <source>
        <dbReference type="ARBA" id="ARBA00023015"/>
    </source>
</evidence>
<dbReference type="InterPro" id="IPR050109">
    <property type="entry name" value="HTH-type_TetR-like_transc_reg"/>
</dbReference>
<dbReference type="PANTHER" id="PTHR30055:SF234">
    <property type="entry name" value="HTH-TYPE TRANSCRIPTIONAL REGULATOR BETI"/>
    <property type="match status" value="1"/>
</dbReference>
<dbReference type="Pfam" id="PF00440">
    <property type="entry name" value="TetR_N"/>
    <property type="match status" value="1"/>
</dbReference>
<dbReference type="Gene3D" id="1.10.357.10">
    <property type="entry name" value="Tetracycline Repressor, domain 2"/>
    <property type="match status" value="1"/>
</dbReference>
<protein>
    <submittedName>
        <fullName evidence="6">Bacterial regulatory protein, tetR family</fullName>
    </submittedName>
</protein>
<dbReference type="STRING" id="1716141.STSP_72300"/>
<evidence type="ECO:0000313" key="6">
    <source>
        <dbReference type="EMBL" id="OAH09378.1"/>
    </source>
</evidence>
<dbReference type="PROSITE" id="PS50977">
    <property type="entry name" value="HTH_TETR_2"/>
    <property type="match status" value="1"/>
</dbReference>
<organism evidence="6 7">
    <name type="scientific">Streptomyces jeddahensis</name>
    <dbReference type="NCBI Taxonomy" id="1716141"/>
    <lineage>
        <taxon>Bacteria</taxon>
        <taxon>Bacillati</taxon>
        <taxon>Actinomycetota</taxon>
        <taxon>Actinomycetes</taxon>
        <taxon>Kitasatosporales</taxon>
        <taxon>Streptomycetaceae</taxon>
        <taxon>Streptomyces</taxon>
    </lineage>
</organism>
<dbReference type="InterPro" id="IPR001647">
    <property type="entry name" value="HTH_TetR"/>
</dbReference>
<dbReference type="EMBL" id="LOHS01000200">
    <property type="protein sequence ID" value="OAH09378.1"/>
    <property type="molecule type" value="Genomic_DNA"/>
</dbReference>
<evidence type="ECO:0000256" key="2">
    <source>
        <dbReference type="ARBA" id="ARBA00023125"/>
    </source>
</evidence>
<feature type="DNA-binding region" description="H-T-H motif" evidence="4">
    <location>
        <begin position="30"/>
        <end position="49"/>
    </location>
</feature>
<name>A0A177HGT0_9ACTN</name>
<proteinExistence type="predicted"/>
<dbReference type="RefSeq" id="WP_067285249.1">
    <property type="nucleotide sequence ID" value="NZ_LOHS01000200.1"/>
</dbReference>
<accession>A0A177HGT0</accession>
<dbReference type="PATRIC" id="fig|1716141.3.peg.7662"/>
<dbReference type="AlphaFoldDB" id="A0A177HGT0"/>
<sequence length="204" mass="22102">MSPTPDESERARLLRLSADHILAHGVAGLSLRGIAKAVGSNNRMLLYYFGSKEELITAALTEAGRRFPLLEPVFELLEDRARPLRARLEAAWETLSADENLPFHRVFFEVLGLAGYQRGRFDAFLGAVAKDWRQRAAAALRADGVPAAAADDLARELVSLWRGLQLDLLTAGDRAATLRVNAAAAASFAARAKKARTAAPLAGR</sequence>
<reference evidence="6 7" key="1">
    <citation type="submission" date="2015-12" db="EMBL/GenBank/DDBJ databases">
        <title>Genome sequence of Streptomyces sp. G25.</title>
        <authorList>
            <person name="Poehlein A."/>
            <person name="Roettig A."/>
            <person name="Hiessl S."/>
            <person name="Hauschild P."/>
            <person name="Schauer J."/>
            <person name="Madkour M.H."/>
            <person name="Al-Ansari A.M."/>
            <person name="Almakishah N.H."/>
            <person name="Steinbuechel A."/>
            <person name="Daniel R."/>
        </authorList>
    </citation>
    <scope>NUCLEOTIDE SEQUENCE [LARGE SCALE GENOMIC DNA]</scope>
    <source>
        <strain evidence="7">G25(2015)</strain>
    </source>
</reference>